<sequence length="270" mass="30064">MAAKTPEIAEPLECETISCPVDTCLVPADLVLVSSDGIRVGAHSHCLELYSGGFISVLPTISATEALEETAEVLEILMYYMHNGRQPSSRNIPFHILQALAAAAEKYLVYSAMEVLNLQMERYIPSHPLQVLIYAVKYDYPDLSDKAGPLSIGVPFETVLNETENRPDILLLWTRYREYYLEIVHTIYASEPAPVLHPGGIADCGKWSEFHYTMLNKVAGSAEGVSKFSHNLKQLGFMLAGCFHCVQRSENWKHAITKRVEKIPAFSSMA</sequence>
<reference evidence="1 2" key="1">
    <citation type="journal article" date="2019" name="Nat. Ecol. Evol.">
        <title>Megaphylogeny resolves global patterns of mushroom evolution.</title>
        <authorList>
            <person name="Varga T."/>
            <person name="Krizsan K."/>
            <person name="Foldi C."/>
            <person name="Dima B."/>
            <person name="Sanchez-Garcia M."/>
            <person name="Sanchez-Ramirez S."/>
            <person name="Szollosi G.J."/>
            <person name="Szarkandi J.G."/>
            <person name="Papp V."/>
            <person name="Albert L."/>
            <person name="Andreopoulos W."/>
            <person name="Angelini C."/>
            <person name="Antonin V."/>
            <person name="Barry K.W."/>
            <person name="Bougher N.L."/>
            <person name="Buchanan P."/>
            <person name="Buyck B."/>
            <person name="Bense V."/>
            <person name="Catcheside P."/>
            <person name="Chovatia M."/>
            <person name="Cooper J."/>
            <person name="Damon W."/>
            <person name="Desjardin D."/>
            <person name="Finy P."/>
            <person name="Geml J."/>
            <person name="Haridas S."/>
            <person name="Hughes K."/>
            <person name="Justo A."/>
            <person name="Karasinski D."/>
            <person name="Kautmanova I."/>
            <person name="Kiss B."/>
            <person name="Kocsube S."/>
            <person name="Kotiranta H."/>
            <person name="LaButti K.M."/>
            <person name="Lechner B.E."/>
            <person name="Liimatainen K."/>
            <person name="Lipzen A."/>
            <person name="Lukacs Z."/>
            <person name="Mihaltcheva S."/>
            <person name="Morgado L.N."/>
            <person name="Niskanen T."/>
            <person name="Noordeloos M.E."/>
            <person name="Ohm R.A."/>
            <person name="Ortiz-Santana B."/>
            <person name="Ovrebo C."/>
            <person name="Racz N."/>
            <person name="Riley R."/>
            <person name="Savchenko A."/>
            <person name="Shiryaev A."/>
            <person name="Soop K."/>
            <person name="Spirin V."/>
            <person name="Szebenyi C."/>
            <person name="Tomsovsky M."/>
            <person name="Tulloss R.E."/>
            <person name="Uehling J."/>
            <person name="Grigoriev I.V."/>
            <person name="Vagvolgyi C."/>
            <person name="Papp T."/>
            <person name="Martin F.M."/>
            <person name="Miettinen O."/>
            <person name="Hibbett D.S."/>
            <person name="Nagy L.G."/>
        </authorList>
    </citation>
    <scope>NUCLEOTIDE SEQUENCE [LARGE SCALE GENOMIC DNA]</scope>
    <source>
        <strain evidence="1 2">CBS 166.37</strain>
    </source>
</reference>
<accession>A0A5C3LZC2</accession>
<protein>
    <recommendedName>
        <fullName evidence="3">BTB domain-containing protein</fullName>
    </recommendedName>
</protein>
<name>A0A5C3LZC2_9AGAR</name>
<keyword evidence="2" id="KW-1185">Reference proteome</keyword>
<dbReference type="EMBL" id="ML213636">
    <property type="protein sequence ID" value="TFK34131.1"/>
    <property type="molecule type" value="Genomic_DNA"/>
</dbReference>
<dbReference type="Proteomes" id="UP000308652">
    <property type="component" value="Unassembled WGS sequence"/>
</dbReference>
<evidence type="ECO:0000313" key="2">
    <source>
        <dbReference type="Proteomes" id="UP000308652"/>
    </source>
</evidence>
<evidence type="ECO:0008006" key="3">
    <source>
        <dbReference type="Google" id="ProtNLM"/>
    </source>
</evidence>
<proteinExistence type="predicted"/>
<dbReference type="OrthoDB" id="3057577at2759"/>
<evidence type="ECO:0000313" key="1">
    <source>
        <dbReference type="EMBL" id="TFK34131.1"/>
    </source>
</evidence>
<organism evidence="1 2">
    <name type="scientific">Crucibulum laeve</name>
    <dbReference type="NCBI Taxonomy" id="68775"/>
    <lineage>
        <taxon>Eukaryota</taxon>
        <taxon>Fungi</taxon>
        <taxon>Dikarya</taxon>
        <taxon>Basidiomycota</taxon>
        <taxon>Agaricomycotina</taxon>
        <taxon>Agaricomycetes</taxon>
        <taxon>Agaricomycetidae</taxon>
        <taxon>Agaricales</taxon>
        <taxon>Agaricineae</taxon>
        <taxon>Nidulariaceae</taxon>
        <taxon>Crucibulum</taxon>
    </lineage>
</organism>
<dbReference type="STRING" id="68775.A0A5C3LZC2"/>
<dbReference type="AlphaFoldDB" id="A0A5C3LZC2"/>
<gene>
    <name evidence="1" type="ORF">BDQ12DRAFT_727172</name>
</gene>